<dbReference type="CDD" id="cd08235">
    <property type="entry name" value="iditol_2_DH_like"/>
    <property type="match status" value="1"/>
</dbReference>
<dbReference type="SUPFAM" id="SSF50129">
    <property type="entry name" value="GroES-like"/>
    <property type="match status" value="1"/>
</dbReference>
<dbReference type="InterPro" id="IPR013154">
    <property type="entry name" value="ADH-like_N"/>
</dbReference>
<reference evidence="4" key="1">
    <citation type="journal article" date="2015" name="Nature">
        <title>Complex archaea that bridge the gap between prokaryotes and eukaryotes.</title>
        <authorList>
            <person name="Spang A."/>
            <person name="Saw J.H."/>
            <person name="Jorgensen S.L."/>
            <person name="Zaremba-Niedzwiedzka K."/>
            <person name="Martijn J."/>
            <person name="Lind A.E."/>
            <person name="van Eijk R."/>
            <person name="Schleper C."/>
            <person name="Guy L."/>
            <person name="Ettema T.J."/>
        </authorList>
    </citation>
    <scope>NUCLEOTIDE SEQUENCE</scope>
</reference>
<dbReference type="Gene3D" id="3.40.50.720">
    <property type="entry name" value="NAD(P)-binding Rossmann-like Domain"/>
    <property type="match status" value="1"/>
</dbReference>
<accession>A0A0F9NTQ2</accession>
<dbReference type="SUPFAM" id="SSF51735">
    <property type="entry name" value="NAD(P)-binding Rossmann-fold domains"/>
    <property type="match status" value="1"/>
</dbReference>
<organism evidence="4">
    <name type="scientific">marine sediment metagenome</name>
    <dbReference type="NCBI Taxonomy" id="412755"/>
    <lineage>
        <taxon>unclassified sequences</taxon>
        <taxon>metagenomes</taxon>
        <taxon>ecological metagenomes</taxon>
    </lineage>
</organism>
<dbReference type="Pfam" id="PF08240">
    <property type="entry name" value="ADH_N"/>
    <property type="match status" value="1"/>
</dbReference>
<proteinExistence type="predicted"/>
<keyword evidence="1" id="KW-0560">Oxidoreductase</keyword>
<feature type="domain" description="Alcohol dehydrogenase-like C-terminal" evidence="2">
    <location>
        <begin position="210"/>
        <end position="336"/>
    </location>
</feature>
<evidence type="ECO:0000259" key="2">
    <source>
        <dbReference type="Pfam" id="PF00107"/>
    </source>
</evidence>
<dbReference type="GO" id="GO:0016491">
    <property type="term" value="F:oxidoreductase activity"/>
    <property type="evidence" value="ECO:0007669"/>
    <property type="project" value="UniProtKB-KW"/>
</dbReference>
<dbReference type="InterPro" id="IPR050129">
    <property type="entry name" value="Zn_alcohol_dh"/>
</dbReference>
<dbReference type="InterPro" id="IPR013149">
    <property type="entry name" value="ADH-like_C"/>
</dbReference>
<dbReference type="PANTHER" id="PTHR43401">
    <property type="entry name" value="L-THREONINE 3-DEHYDROGENASE"/>
    <property type="match status" value="1"/>
</dbReference>
<dbReference type="PANTHER" id="PTHR43401:SF2">
    <property type="entry name" value="L-THREONINE 3-DEHYDROGENASE"/>
    <property type="match status" value="1"/>
</dbReference>
<evidence type="ECO:0000259" key="3">
    <source>
        <dbReference type="Pfam" id="PF08240"/>
    </source>
</evidence>
<dbReference type="InterPro" id="IPR036291">
    <property type="entry name" value="NAD(P)-bd_dom_sf"/>
</dbReference>
<gene>
    <name evidence="4" type="ORF">LCGC14_1220440</name>
</gene>
<dbReference type="Gene3D" id="3.90.180.10">
    <property type="entry name" value="Medium-chain alcohol dehydrogenases, catalytic domain"/>
    <property type="match status" value="1"/>
</dbReference>
<feature type="domain" description="Alcohol dehydrogenase-like N-terminal" evidence="3">
    <location>
        <begin position="53"/>
        <end position="159"/>
    </location>
</feature>
<dbReference type="Pfam" id="PF00107">
    <property type="entry name" value="ADH_zinc_N"/>
    <property type="match status" value="1"/>
</dbReference>
<evidence type="ECO:0008006" key="5">
    <source>
        <dbReference type="Google" id="ProtNLM"/>
    </source>
</evidence>
<evidence type="ECO:0000313" key="4">
    <source>
        <dbReference type="EMBL" id="KKM92240.1"/>
    </source>
</evidence>
<evidence type="ECO:0000256" key="1">
    <source>
        <dbReference type="ARBA" id="ARBA00023002"/>
    </source>
</evidence>
<dbReference type="InterPro" id="IPR011032">
    <property type="entry name" value="GroES-like_sf"/>
</dbReference>
<protein>
    <recommendedName>
        <fullName evidence="5">Enoyl reductase (ER) domain-containing protein</fullName>
    </recommendedName>
</protein>
<sequence length="379" mass="42428">MVDLKKGFNLKIINVVNKLYFNSRSYLKLNMKVAKYYSNDDVRVEEALKPIIGPGEFLVKIKKSGICGSDILEYYRKAKMKKLGLNSLILGHEIAGDIVKISETVKHLKVGDRVFVSHHVPCFECHYCEQGHHTACNLLHNTNFDPGGFAEYVRIPEINIKKKGVYVLDKNVSYEEGVFIEPLGCVCRAQRLAKIKKELTFLILGCGISGLLHIQLAKLRGAKRVIATDINEYRLNKAKEFGADATFNANQDIVNKIKEINNYKLADIIIVCTGALSAANQALECAAPGSKIIFFAVPEPGIKLEIPINNYWRNEITIMTSYGAAPEDLDEAYNWILSKRINVLDLITHRYPLINAGEAFKIVCEAGKSLKVILEPDRG</sequence>
<dbReference type="EMBL" id="LAZR01006419">
    <property type="protein sequence ID" value="KKM92240.1"/>
    <property type="molecule type" value="Genomic_DNA"/>
</dbReference>
<dbReference type="AlphaFoldDB" id="A0A0F9NTQ2"/>
<name>A0A0F9NTQ2_9ZZZZ</name>
<comment type="caution">
    <text evidence="4">The sequence shown here is derived from an EMBL/GenBank/DDBJ whole genome shotgun (WGS) entry which is preliminary data.</text>
</comment>